<feature type="transmembrane region" description="Helical" evidence="2">
    <location>
        <begin position="488"/>
        <end position="511"/>
    </location>
</feature>
<name>A0A401ZXW9_9CHLR</name>
<dbReference type="EMBL" id="BIFR01000001">
    <property type="protein sequence ID" value="GCE11687.1"/>
    <property type="molecule type" value="Genomic_DNA"/>
</dbReference>
<reference evidence="5" key="1">
    <citation type="submission" date="2018-12" db="EMBL/GenBank/DDBJ databases">
        <title>Tengunoibacter tsumagoiensis gen. nov., sp. nov., Dictyobacter kobayashii sp. nov., D. alpinus sp. nov., and D. joshuensis sp. nov. and description of Dictyobacteraceae fam. nov. within the order Ktedonobacterales isolated from Tengu-no-mugimeshi.</title>
        <authorList>
            <person name="Wang C.M."/>
            <person name="Zheng Y."/>
            <person name="Sakai Y."/>
            <person name="Toyoda A."/>
            <person name="Minakuchi Y."/>
            <person name="Abe K."/>
            <person name="Yokota A."/>
            <person name="Yabe S."/>
        </authorList>
    </citation>
    <scope>NUCLEOTIDE SEQUENCE [LARGE SCALE GENOMIC DNA]</scope>
    <source>
        <strain evidence="5">Uno3</strain>
    </source>
</reference>
<dbReference type="Pfam" id="PF13231">
    <property type="entry name" value="PMT_2"/>
    <property type="match status" value="1"/>
</dbReference>
<feature type="transmembrane region" description="Helical" evidence="2">
    <location>
        <begin position="98"/>
        <end position="117"/>
    </location>
</feature>
<feature type="region of interest" description="Disordered" evidence="1">
    <location>
        <begin position="1"/>
        <end position="62"/>
    </location>
</feature>
<dbReference type="InterPro" id="IPR038731">
    <property type="entry name" value="RgtA/B/C-like"/>
</dbReference>
<keyword evidence="5" id="KW-1185">Reference proteome</keyword>
<evidence type="ECO:0000256" key="2">
    <source>
        <dbReference type="SAM" id="Phobius"/>
    </source>
</evidence>
<feature type="transmembrane region" description="Helical" evidence="2">
    <location>
        <begin position="289"/>
        <end position="308"/>
    </location>
</feature>
<evidence type="ECO:0000259" key="3">
    <source>
        <dbReference type="Pfam" id="PF13231"/>
    </source>
</evidence>
<keyword evidence="2" id="KW-1133">Transmembrane helix</keyword>
<comment type="caution">
    <text evidence="4">The sequence shown here is derived from an EMBL/GenBank/DDBJ whole genome shotgun (WGS) entry which is preliminary data.</text>
</comment>
<keyword evidence="2" id="KW-0472">Membrane</keyword>
<feature type="transmembrane region" description="Helical" evidence="2">
    <location>
        <begin position="518"/>
        <end position="538"/>
    </location>
</feature>
<keyword evidence="2" id="KW-0812">Transmembrane</keyword>
<feature type="transmembrane region" description="Helical" evidence="2">
    <location>
        <begin position="544"/>
        <end position="566"/>
    </location>
</feature>
<feature type="compositionally biased region" description="Low complexity" evidence="1">
    <location>
        <begin position="26"/>
        <end position="35"/>
    </location>
</feature>
<dbReference type="OrthoDB" id="134672at2"/>
<feature type="transmembrane region" description="Helical" evidence="2">
    <location>
        <begin position="601"/>
        <end position="623"/>
    </location>
</feature>
<accession>A0A401ZXW9</accession>
<protein>
    <recommendedName>
        <fullName evidence="3">Glycosyltransferase RgtA/B/C/D-like domain-containing protein</fullName>
    </recommendedName>
</protein>
<feature type="domain" description="Glycosyltransferase RgtA/B/C/D-like" evidence="3">
    <location>
        <begin position="181"/>
        <end position="299"/>
    </location>
</feature>
<sequence>MSAKRDARSRKKASAATSQETVMQLEASSEEASAAYEDGVVGGDAVSKTKRQRSVGESQEPVNEEYRSVMVVDREPAESAGEKLSLRRPGQFFSREQWLSWAPYVGVILLGALLRFWNVGDKPLHHDESLHAYFALQLMHNNLENWSACATGKISCYHYDPLLHGPFQFHLIAIVYQICQWLHVPDFGVNTTTVRLGAATLGSVIVALPYFLRSYLGRLGAWLACFLLAISPSLVYFSRFAREDIYMACFTMLLVVAAGNYVRTRRGLWLLLAAIGFILSYATKEATYLSIAIFGSFLAMVLVWEIGLRWSVRKHVNTESTLGRYAPVTAAPLALAAFLIVLGLIAKWFFGWMKDLSTFVNDPKNADTATKFVQNLKSNTIALSPWLGILLGAYVLSILIREMLNKLPMGRERWLAKRVDPKRQPLLDTIVTMPWTHWFFALMSIIVIFLVLYTALFTYMPAGIGDGVWQGLYYWLQQQNIARGGQPWYYYVMLIPLYEQIGVVFGIVGIVRCLRHPSYFRLFLVYWFAGNFFIYSWAGEKMPWLMIHITMPLMLLAAIGLEPLVVKISDWLAEEQNKQNDLVSTKATVKRKLPVAPARPVWVRINGVATALSGVLAIFLLVLTIHNMFQVTYVHAADGPHEMMIYVQTTRDVNTVMDKIDTLDQTKFGGQHKIAIGVMADAEWPFYWYLRDYTNVCYNYPNGCGTMNPAVILTGGDNLTTSQAQYSTVVNGKAPDYLFHQYHLRSWWDEGYKPLPCVVTATEKCIGQPAWGGVGALTWLSYGDTPPSTGAVDLGKAMNHIWQWWWYRTPIGGAGGSTDMGLFIRKDLGLKP</sequence>
<evidence type="ECO:0000313" key="4">
    <source>
        <dbReference type="EMBL" id="GCE11687.1"/>
    </source>
</evidence>
<evidence type="ECO:0000256" key="1">
    <source>
        <dbReference type="SAM" id="MobiDB-lite"/>
    </source>
</evidence>
<feature type="transmembrane region" description="Helical" evidence="2">
    <location>
        <begin position="381"/>
        <end position="400"/>
    </location>
</feature>
<feature type="transmembrane region" description="Helical" evidence="2">
    <location>
        <begin position="219"/>
        <end position="239"/>
    </location>
</feature>
<dbReference type="RefSeq" id="WP_126579369.1">
    <property type="nucleotide sequence ID" value="NZ_BIFR01000001.1"/>
</dbReference>
<organism evidence="4 5">
    <name type="scientific">Tengunoibacter tsumagoiensis</name>
    <dbReference type="NCBI Taxonomy" id="2014871"/>
    <lineage>
        <taxon>Bacteria</taxon>
        <taxon>Bacillati</taxon>
        <taxon>Chloroflexota</taxon>
        <taxon>Ktedonobacteria</taxon>
        <taxon>Ktedonobacterales</taxon>
        <taxon>Dictyobacteraceae</taxon>
        <taxon>Tengunoibacter</taxon>
    </lineage>
</organism>
<evidence type="ECO:0000313" key="5">
    <source>
        <dbReference type="Proteomes" id="UP000287352"/>
    </source>
</evidence>
<dbReference type="Proteomes" id="UP000287352">
    <property type="component" value="Unassembled WGS sequence"/>
</dbReference>
<dbReference type="AlphaFoldDB" id="A0A401ZXW9"/>
<dbReference type="PANTHER" id="PTHR41710">
    <property type="entry name" value="GLYCOSYL TRANSFERASE, FAMILY 39"/>
    <property type="match status" value="1"/>
</dbReference>
<proteinExistence type="predicted"/>
<dbReference type="PANTHER" id="PTHR41710:SF2">
    <property type="entry name" value="GLYCOSYL TRANSFERASE FAMILY 39_83 DOMAIN-CONTAINING PROTEIN"/>
    <property type="match status" value="1"/>
</dbReference>
<feature type="transmembrane region" description="Helical" evidence="2">
    <location>
        <begin position="245"/>
        <end position="262"/>
    </location>
</feature>
<dbReference type="NCBIfam" id="TIGR03663">
    <property type="entry name" value="flippase activity-associated protein Agl23"/>
    <property type="match status" value="1"/>
</dbReference>
<gene>
    <name evidence="4" type="ORF">KTT_15460</name>
</gene>
<feature type="transmembrane region" description="Helical" evidence="2">
    <location>
        <begin position="267"/>
        <end position="283"/>
    </location>
</feature>
<feature type="transmembrane region" description="Helical" evidence="2">
    <location>
        <begin position="328"/>
        <end position="350"/>
    </location>
</feature>
<feature type="transmembrane region" description="Helical" evidence="2">
    <location>
        <begin position="438"/>
        <end position="460"/>
    </location>
</feature>
<dbReference type="InterPro" id="IPR019962">
    <property type="entry name" value="CHP03663"/>
</dbReference>
<feature type="transmembrane region" description="Helical" evidence="2">
    <location>
        <begin position="194"/>
        <end position="212"/>
    </location>
</feature>